<evidence type="ECO:0000313" key="1">
    <source>
        <dbReference type="EMBL" id="AFA54859.1"/>
    </source>
</evidence>
<sequence>MLLTRRNLLIGAGAIAGVAALGGGLSLATNALEGKKEATVESISVPEDAVNALSDYSQADYTQHVKAAGSYKLAYGTLVWADNDTVAACLVPGESASPLNTVSLLYLSNGKTASALSAAQGADEGFEIVDVRCSENGLVWTESSAYESAWRVYTAKLSNGSVTSITQVDQGDGNWLIPSIAAVGETAFWQVCPNTSGESAAERSALKSARFGSGDVAVPYTSKKPFATRVTAADDGVVITPRAEAQGTYYQLTKISAKDNSTVDQMTLPSSMTPDLASYGRSGFSFGFSSIYNFGGGIANLGTYTPRSAASAYHYNDLQWFRFSRSPITAPCWSGEWFVVKSTTALCGVNFGSKSYFAIDTPSGCDTYGEHLVSTGTRSSFVGLSQITDDNDSGNNHALVRVFTPIKGSIDNAF</sequence>
<dbReference type="PROSITE" id="PS51318">
    <property type="entry name" value="TAT"/>
    <property type="match status" value="1"/>
</dbReference>
<dbReference type="AlphaFoldDB" id="H6WNS8"/>
<name>H6WNS8_9ACTN</name>
<accession>H6WNS8</accession>
<dbReference type="EMBL" id="JQ269598">
    <property type="protein sequence ID" value="AFA54859.1"/>
    <property type="molecule type" value="Genomic_DNA"/>
</dbReference>
<organism evidence="1">
    <name type="scientific">uncultured Eggerthella sp. SMG5</name>
    <dbReference type="NCBI Taxonomy" id="1131820"/>
    <lineage>
        <taxon>Bacteria</taxon>
        <taxon>Bacillati</taxon>
        <taxon>Actinomycetota</taxon>
        <taxon>Coriobacteriia</taxon>
        <taxon>Eggerthellales</taxon>
        <taxon>Eggerthellaceae</taxon>
        <taxon>Eggerthella</taxon>
        <taxon>environmental samples</taxon>
    </lineage>
</organism>
<proteinExistence type="predicted"/>
<dbReference type="GO" id="GO:0016829">
    <property type="term" value="F:lyase activity"/>
    <property type="evidence" value="ECO:0007669"/>
    <property type="project" value="UniProtKB-KW"/>
</dbReference>
<keyword evidence="1" id="KW-0456">Lyase</keyword>
<protein>
    <submittedName>
        <fullName evidence="1">Adenylosuccinate lyase</fullName>
    </submittedName>
</protein>
<dbReference type="InterPro" id="IPR006311">
    <property type="entry name" value="TAT_signal"/>
</dbReference>
<reference evidence="1" key="1">
    <citation type="journal article" date="2012" name="ISME J.">
        <title>Functional metagenomics reveals novel salt tolerance loci from the human gut microbiome.</title>
        <authorList>
            <person name="Culligan E.P."/>
            <person name="Sleator R.D."/>
            <person name="Marchesi J.R."/>
            <person name="Hill C."/>
        </authorList>
    </citation>
    <scope>NUCLEOTIDE SEQUENCE</scope>
</reference>